<evidence type="ECO:0000259" key="3">
    <source>
        <dbReference type="Pfam" id="PF02342"/>
    </source>
</evidence>
<dbReference type="InterPro" id="IPR051324">
    <property type="entry name" value="Stress/Tellurium_Resist"/>
</dbReference>
<accession>A0ABP5HBW2</accession>
<feature type="compositionally biased region" description="Pro residues" evidence="2">
    <location>
        <begin position="180"/>
        <end position="240"/>
    </location>
</feature>
<evidence type="ECO:0000313" key="4">
    <source>
        <dbReference type="EMBL" id="GAA2071455.1"/>
    </source>
</evidence>
<sequence>MSLQKGANAPVPAARVRVELGWQGGPGVPEVDASALLLTESGKVRSDDDFVFYNQPVHRSGAVRQEGRRQDPAGVRETVGVQLAGLEQEITKVAVVASTEGTFGQVPGLFVRVEDADTGTEIARFDAEDATTETAFVLGELYRRNDAWKFRAVGQGYASGLAGLATDFGISVEEPEPEPEPAPQAAPAPAPVQAPPAPVQSAPAPPPMAPQAPPMAPQAPPMAPQAPPMAPPAASAPPPVSLSKITLTKAAPAVSLTKQGATSGALRVNLRWSARRSKGWMKKGKPAVRLEDVDLDLSCLWELQNGATGIVHPIENQFGSYDQPPYVRLDQDDRTGASEAGENLVVNLDHQAEIKRLLVFVVIYRGAESFAGLDGVATLYPPAGPPVEMHLDECTVPSQVAAVALIENNGGELVVRREAKYIVRAPGIMKQQSADLEYGWGMTWHAAGKS</sequence>
<dbReference type="InterPro" id="IPR003325">
    <property type="entry name" value="TerD"/>
</dbReference>
<evidence type="ECO:0000313" key="5">
    <source>
        <dbReference type="Proteomes" id="UP001500016"/>
    </source>
</evidence>
<feature type="domain" description="TerD" evidence="3">
    <location>
        <begin position="1"/>
        <end position="168"/>
    </location>
</feature>
<organism evidence="4 5">
    <name type="scientific">Streptomyces albiaxialis</name>
    <dbReference type="NCBI Taxonomy" id="329523"/>
    <lineage>
        <taxon>Bacteria</taxon>
        <taxon>Bacillati</taxon>
        <taxon>Actinomycetota</taxon>
        <taxon>Actinomycetes</taxon>
        <taxon>Kitasatosporales</taxon>
        <taxon>Streptomycetaceae</taxon>
        <taxon>Streptomyces</taxon>
    </lineage>
</organism>
<dbReference type="RefSeq" id="WP_344526854.1">
    <property type="nucleotide sequence ID" value="NZ_BAAAPE010000007.1"/>
</dbReference>
<evidence type="ECO:0000256" key="1">
    <source>
        <dbReference type="ARBA" id="ARBA00008775"/>
    </source>
</evidence>
<keyword evidence="5" id="KW-1185">Reference proteome</keyword>
<dbReference type="InterPro" id="IPR017115">
    <property type="entry name" value="Tellurite_resistance_TerA"/>
</dbReference>
<feature type="region of interest" description="Disordered" evidence="2">
    <location>
        <begin position="171"/>
        <end position="240"/>
    </location>
</feature>
<name>A0ABP5HBW2_9ACTN</name>
<dbReference type="Pfam" id="PF02342">
    <property type="entry name" value="TerD"/>
    <property type="match status" value="1"/>
</dbReference>
<proteinExistence type="inferred from homology"/>
<dbReference type="Proteomes" id="UP001500016">
    <property type="component" value="Unassembled WGS sequence"/>
</dbReference>
<dbReference type="PANTHER" id="PTHR32097">
    <property type="entry name" value="CAMP-BINDING PROTEIN 1-RELATED"/>
    <property type="match status" value="1"/>
</dbReference>
<evidence type="ECO:0000256" key="2">
    <source>
        <dbReference type="SAM" id="MobiDB-lite"/>
    </source>
</evidence>
<gene>
    <name evidence="4" type="ORF">GCM10009801_23110</name>
</gene>
<dbReference type="CDD" id="cd06974">
    <property type="entry name" value="TerD_like"/>
    <property type="match status" value="2"/>
</dbReference>
<comment type="caution">
    <text evidence="4">The sequence shown here is derived from an EMBL/GenBank/DDBJ whole genome shotgun (WGS) entry which is preliminary data.</text>
</comment>
<dbReference type="Gene3D" id="2.60.60.30">
    <property type="entry name" value="sav2460 like domains"/>
    <property type="match status" value="2"/>
</dbReference>
<dbReference type="EMBL" id="BAAAPE010000007">
    <property type="protein sequence ID" value="GAA2071455.1"/>
    <property type="molecule type" value="Genomic_DNA"/>
</dbReference>
<protein>
    <recommendedName>
        <fullName evidence="3">TerD domain-containing protein</fullName>
    </recommendedName>
</protein>
<reference evidence="5" key="1">
    <citation type="journal article" date="2019" name="Int. J. Syst. Evol. Microbiol.">
        <title>The Global Catalogue of Microorganisms (GCM) 10K type strain sequencing project: providing services to taxonomists for standard genome sequencing and annotation.</title>
        <authorList>
            <consortium name="The Broad Institute Genomics Platform"/>
            <consortium name="The Broad Institute Genome Sequencing Center for Infectious Disease"/>
            <person name="Wu L."/>
            <person name="Ma J."/>
        </authorList>
    </citation>
    <scope>NUCLEOTIDE SEQUENCE [LARGE SCALE GENOMIC DNA]</scope>
    <source>
        <strain evidence="5">JCM 15478</strain>
    </source>
</reference>
<comment type="similarity">
    <text evidence="1">Belongs to the CAPAB/TerDEXZ family.</text>
</comment>
<dbReference type="PIRSF" id="PIRSF037118">
    <property type="entry name" value="Tellurite_resistance_TerA"/>
    <property type="match status" value="1"/>
</dbReference>
<dbReference type="PANTHER" id="PTHR32097:SF4">
    <property type="entry name" value="GENERAL STRESS PROTEIN 16U"/>
    <property type="match status" value="1"/>
</dbReference>